<evidence type="ECO:0000256" key="1">
    <source>
        <dbReference type="SAM" id="MobiDB-lite"/>
    </source>
</evidence>
<dbReference type="AlphaFoldDB" id="A0A2T3ZM87"/>
<dbReference type="PANTHER" id="PTHR33099">
    <property type="entry name" value="FE2OG DIOXYGENASE DOMAIN-CONTAINING PROTEIN"/>
    <property type="match status" value="1"/>
</dbReference>
<keyword evidence="4" id="KW-1185">Reference proteome</keyword>
<protein>
    <recommendedName>
        <fullName evidence="2">Prolyl 4-hydroxylase alpha subunit Fe(2+) 2OG dioxygenase domain-containing protein</fullName>
    </recommendedName>
</protein>
<organism evidence="3 4">
    <name type="scientific">Trichoderma asperellum (strain ATCC 204424 / CBS 433.97 / NBRC 101777)</name>
    <dbReference type="NCBI Taxonomy" id="1042311"/>
    <lineage>
        <taxon>Eukaryota</taxon>
        <taxon>Fungi</taxon>
        <taxon>Dikarya</taxon>
        <taxon>Ascomycota</taxon>
        <taxon>Pezizomycotina</taxon>
        <taxon>Sordariomycetes</taxon>
        <taxon>Hypocreomycetidae</taxon>
        <taxon>Hypocreales</taxon>
        <taxon>Hypocreaceae</taxon>
        <taxon>Trichoderma</taxon>
    </lineage>
</organism>
<sequence>MAPDQESTTATVPAAENNSARPSSAVGTLECRDEESDAGNLGTDAYRVGLKEDLLSALSSIQTSGSFASFDVLPQPPPVDLFVNDVGDITLPLSEFQACQLIAKARQAPYGKGSATIVDTTVRNTWELDAGQFTFRSPDWPGFIQDLCTRVALDLGINAPITAQIYKMLIYEKGAMFKAHTDTEKIPGMFGTLVVCLPSTHQGGEVVLKHCGEKKVFRTSEVSQSFASWYSDVSHEVLPVTSGFRWVLTYNLALDLTGPDPSASLQRFETRALHRTLKQWLSVAGVSRERNCVYHVLDHDYTEANISLKALKARDLAQVHVLKEMSSELAVDVFLALLEKEEMGSCESNTWDRRYSKFSYYGYDDDESNYHSLDEVFETKYAVKTLVDLEGHVVTQGLHLNGDDILQENCFENLEAEEEYEGFMGNSGPTATHWYRVTAVVIVPRDSLVSFFNSYDRSWYSSSQKNLKAQIRYLARTCLQPQAPESAVNALVKLSQQAWNNCDKTTNSFRAQEPSIDGDGIRDVLVTAIQHGKYTFFEEAADHHQGLLPLGFFVWMRQWLSTGSSGTDRRFHAVRKGISSAISSYPYFADQFRAITNFVPIPNDSLASDTGATPDYVLDWAREKLRFCLDACASKSLGCEDGPAMVDLALYFNDSSTFLSQIVTPRIDQRHDAAAFFLAFLVRLRQQSTKGILPMKSTMQLYQIKARSFITLADFTQFHSDAIVKATPTKKASYGGQAQRFDPRTAISYEVLADFFSAIVRSSTEADDLVAPFISKLVANAYRLPAVELHALWLPFLRCLIPIFASNAIPLDTPYCQQLFSALLQAYLDRYVGHEPTEDRNLVRRGVDCSCSDCESLNAFLVSPTQRVGFFAVNKQRRGHLHRGLDTCGVDCTHETRRSGSPQTLVVTKTFQHNKKMRLDWKSRLMLAEGQIRQFEQGHLSLLLGPNYATIVNMAHLSASELAQGQSSPVVSASLRTTTQPRRPLQAISPVAGVKRKFSFTETDIVDLTRE</sequence>
<dbReference type="Pfam" id="PF13640">
    <property type="entry name" value="2OG-FeII_Oxy_3"/>
    <property type="match status" value="1"/>
</dbReference>
<feature type="region of interest" description="Disordered" evidence="1">
    <location>
        <begin position="1"/>
        <end position="40"/>
    </location>
</feature>
<dbReference type="Gene3D" id="2.60.120.620">
    <property type="entry name" value="q2cbj1_9rhob like domain"/>
    <property type="match status" value="1"/>
</dbReference>
<name>A0A2T3ZM87_TRIA4</name>
<dbReference type="EMBL" id="KZ679256">
    <property type="protein sequence ID" value="PTB45918.1"/>
    <property type="molecule type" value="Genomic_DNA"/>
</dbReference>
<accession>A0A2T3ZM87</accession>
<dbReference type="InterPro" id="IPR044862">
    <property type="entry name" value="Pro_4_hyd_alph_FE2OG_OXY"/>
</dbReference>
<proteinExistence type="predicted"/>
<dbReference type="OrthoDB" id="4891205at2759"/>
<gene>
    <name evidence="3" type="ORF">M441DRAFT_22036</name>
</gene>
<evidence type="ECO:0000313" key="4">
    <source>
        <dbReference type="Proteomes" id="UP000240493"/>
    </source>
</evidence>
<evidence type="ECO:0000313" key="3">
    <source>
        <dbReference type="EMBL" id="PTB45918.1"/>
    </source>
</evidence>
<reference evidence="3 4" key="1">
    <citation type="submission" date="2016-07" db="EMBL/GenBank/DDBJ databases">
        <title>Multiple horizontal gene transfer events from other fungi enriched the ability of initially mycotrophic Trichoderma (Ascomycota) to feed on dead plant biomass.</title>
        <authorList>
            <consortium name="DOE Joint Genome Institute"/>
            <person name="Aerts A."/>
            <person name="Atanasova L."/>
            <person name="Chenthamara K."/>
            <person name="Zhang J."/>
            <person name="Grujic M."/>
            <person name="Henrissat B."/>
            <person name="Kuo A."/>
            <person name="Salamov A."/>
            <person name="Lipzen A."/>
            <person name="Labutti K."/>
            <person name="Barry K."/>
            <person name="Miao Y."/>
            <person name="Rahimi M.J."/>
            <person name="Shen Q."/>
            <person name="Grigoriev I.V."/>
            <person name="Kubicek C.P."/>
            <person name="Druzhinina I.S."/>
        </authorList>
    </citation>
    <scope>NUCLEOTIDE SEQUENCE [LARGE SCALE GENOMIC DNA]</scope>
    <source>
        <strain evidence="3 4">CBS 433.97</strain>
    </source>
</reference>
<evidence type="ECO:0000259" key="2">
    <source>
        <dbReference type="Pfam" id="PF13640"/>
    </source>
</evidence>
<feature type="domain" description="Prolyl 4-hydroxylase alpha subunit Fe(2+) 2OG dioxygenase" evidence="2">
    <location>
        <begin position="168"/>
        <end position="251"/>
    </location>
</feature>
<dbReference type="PANTHER" id="PTHR33099:SF7">
    <property type="entry name" value="MYND-TYPE DOMAIN-CONTAINING PROTEIN"/>
    <property type="match status" value="1"/>
</dbReference>
<feature type="compositionally biased region" description="Polar residues" evidence="1">
    <location>
        <begin position="1"/>
        <end position="26"/>
    </location>
</feature>
<dbReference type="Proteomes" id="UP000240493">
    <property type="component" value="Unassembled WGS sequence"/>
</dbReference>